<gene>
    <name evidence="2" type="ORF">AAEO60_14535</name>
</gene>
<accession>A0ABU9IIC0</accession>
<reference evidence="2 3" key="1">
    <citation type="submission" date="2024-04" db="EMBL/GenBank/DDBJ databases">
        <title>Aurantiacibacter sp. DGU6 16S ribosomal RNA gene Genome sequencing and assembly.</title>
        <authorList>
            <person name="Park S."/>
        </authorList>
    </citation>
    <scope>NUCLEOTIDE SEQUENCE [LARGE SCALE GENOMIC DNA]</scope>
    <source>
        <strain evidence="2 3">DGU6</strain>
    </source>
</reference>
<feature type="signal peptide" evidence="1">
    <location>
        <begin position="1"/>
        <end position="31"/>
    </location>
</feature>
<keyword evidence="1" id="KW-0732">Signal</keyword>
<dbReference type="RefSeq" id="WP_341674434.1">
    <property type="nucleotide sequence ID" value="NZ_JBBYHV010000002.1"/>
</dbReference>
<proteinExistence type="predicted"/>
<dbReference type="Proteomes" id="UP001497045">
    <property type="component" value="Unassembled WGS sequence"/>
</dbReference>
<dbReference type="EMBL" id="JBBYHV010000002">
    <property type="protein sequence ID" value="MEL1251892.1"/>
    <property type="molecule type" value="Genomic_DNA"/>
</dbReference>
<dbReference type="Pfam" id="PF19649">
    <property type="entry name" value="DUF6152"/>
    <property type="match status" value="1"/>
</dbReference>
<protein>
    <submittedName>
        <fullName evidence="2">DUF6152 family protein</fullName>
    </submittedName>
</protein>
<evidence type="ECO:0000313" key="3">
    <source>
        <dbReference type="Proteomes" id="UP001497045"/>
    </source>
</evidence>
<feature type="chain" id="PRO_5046434951" evidence="1">
    <location>
        <begin position="32"/>
        <end position="130"/>
    </location>
</feature>
<name>A0ABU9IIC0_9SPHN</name>
<keyword evidence="3" id="KW-1185">Reference proteome</keyword>
<dbReference type="InterPro" id="IPR046150">
    <property type="entry name" value="DUF6152"/>
</dbReference>
<comment type="caution">
    <text evidence="2">The sequence shown here is derived from an EMBL/GenBank/DDBJ whole genome shotgun (WGS) entry which is preliminary data.</text>
</comment>
<evidence type="ECO:0000256" key="1">
    <source>
        <dbReference type="SAM" id="SignalP"/>
    </source>
</evidence>
<organism evidence="2 3">
    <name type="scientific">Aurantiacibacter gilvus</name>
    <dbReference type="NCBI Taxonomy" id="3139141"/>
    <lineage>
        <taxon>Bacteria</taxon>
        <taxon>Pseudomonadati</taxon>
        <taxon>Pseudomonadota</taxon>
        <taxon>Alphaproteobacteria</taxon>
        <taxon>Sphingomonadales</taxon>
        <taxon>Erythrobacteraceae</taxon>
        <taxon>Aurantiacibacter</taxon>
    </lineage>
</organism>
<evidence type="ECO:0000313" key="2">
    <source>
        <dbReference type="EMBL" id="MEL1251892.1"/>
    </source>
</evidence>
<sequence>MTRFSIRRWGTVAGAALAVAAGMAVPGSAHHSTAMFDWGNEEVLQNMTVERWVWTNPHTFIYARDENDRRWAFEGMTPNTLTRFGWTRRSLQPGEVITVGYYPLRDGRPGGFNVRVIKSGGDELVQLPSR</sequence>